<dbReference type="EMBL" id="LJCR01000086">
    <property type="protein sequence ID" value="KPV54259.1"/>
    <property type="molecule type" value="Genomic_DNA"/>
</dbReference>
<accession>A0A0P9DL69</accession>
<keyword evidence="2" id="KW-1185">Reference proteome</keyword>
<evidence type="ECO:0008006" key="3">
    <source>
        <dbReference type="Google" id="ProtNLM"/>
    </source>
</evidence>
<comment type="caution">
    <text evidence="1">The sequence shown here is derived from an EMBL/GenBank/DDBJ whole genome shotgun (WGS) entry which is preliminary data.</text>
</comment>
<dbReference type="SUPFAM" id="SSF52402">
    <property type="entry name" value="Adenine nucleotide alpha hydrolases-like"/>
    <property type="match status" value="1"/>
</dbReference>
<proteinExistence type="predicted"/>
<evidence type="ECO:0000313" key="2">
    <source>
        <dbReference type="Proteomes" id="UP000050509"/>
    </source>
</evidence>
<name>A0A0P9DL69_9CHLR</name>
<evidence type="ECO:0000313" key="1">
    <source>
        <dbReference type="EMBL" id="KPV54259.1"/>
    </source>
</evidence>
<gene>
    <name evidence="1" type="ORF">SE17_04870</name>
</gene>
<dbReference type="Gene3D" id="3.40.50.12370">
    <property type="match status" value="1"/>
</dbReference>
<dbReference type="AlphaFoldDB" id="A0A0P9DL69"/>
<dbReference type="Proteomes" id="UP000050509">
    <property type="component" value="Unassembled WGS sequence"/>
</dbReference>
<reference evidence="1 2" key="1">
    <citation type="submission" date="2015-09" db="EMBL/GenBank/DDBJ databases">
        <title>Draft genome sequence of Kouleothrix aurantiaca JCM 19913.</title>
        <authorList>
            <person name="Hemp J."/>
        </authorList>
    </citation>
    <scope>NUCLEOTIDE SEQUENCE [LARGE SCALE GENOMIC DNA]</scope>
    <source>
        <strain evidence="1 2">COM-B</strain>
    </source>
</reference>
<protein>
    <recommendedName>
        <fullName evidence="3">UspA domain-containing protein</fullName>
    </recommendedName>
</protein>
<sequence>MHGPNGHANATRPDVTDLDLVVLANHRHNGPVRFWLGDITDALVYWRPAPTLVLRSGDATPDDVEPHPGFQRMLLLLDGSALAEQILVAAVALGKAVGPSIHYCTSLIPTTS</sequence>
<organism evidence="1 2">
    <name type="scientific">Kouleothrix aurantiaca</name>
    <dbReference type="NCBI Taxonomy" id="186479"/>
    <lineage>
        <taxon>Bacteria</taxon>
        <taxon>Bacillati</taxon>
        <taxon>Chloroflexota</taxon>
        <taxon>Chloroflexia</taxon>
        <taxon>Chloroflexales</taxon>
        <taxon>Roseiflexineae</taxon>
        <taxon>Roseiflexaceae</taxon>
        <taxon>Kouleothrix</taxon>
    </lineage>
</organism>